<evidence type="ECO:0000313" key="1">
    <source>
        <dbReference type="EMBL" id="KAJ1892051.1"/>
    </source>
</evidence>
<reference evidence="1" key="1">
    <citation type="submission" date="2022-07" db="EMBL/GenBank/DDBJ databases">
        <title>Phylogenomic reconstructions and comparative analyses of Kickxellomycotina fungi.</title>
        <authorList>
            <person name="Reynolds N.K."/>
            <person name="Stajich J.E."/>
            <person name="Barry K."/>
            <person name="Grigoriev I.V."/>
            <person name="Crous P."/>
            <person name="Smith M.E."/>
        </authorList>
    </citation>
    <scope>NUCLEOTIDE SEQUENCE</scope>
    <source>
        <strain evidence="1">Benny 63K</strain>
    </source>
</reference>
<sequence length="334" mass="37288">MSSVTNFINSALLPLTQPKTQPQAKVTKYDYGNPGSTPYPYYNNDSPPTDYMHNGNTHYPTSRPKQHAAQTKPQSQSTQPSNKRSSNQYQYQYQGQQQQRGQESSIYQNYDNYQTVPRKRNPSQSHLKSTGHNHHHSLSPSMVAVSKAYTLLSLPVAGALASTIAKSTKPGKRVTFADPITEYQNMPAPNSTSAPAKTYILGTSILKKSSLSQDASATEYGGISSKNNSDGLLAYEKDKSSGGLCNDEFCYSCCEAQKYNQNKQSSGRKRNVSESHYVPDGSMCGDGCDCQWEDMRRNSSYEQNMYSSGNPYRYDKLFSLSMEHMPLNEQHPYC</sequence>
<keyword evidence="2" id="KW-1185">Reference proteome</keyword>
<comment type="caution">
    <text evidence="1">The sequence shown here is derived from an EMBL/GenBank/DDBJ whole genome shotgun (WGS) entry which is preliminary data.</text>
</comment>
<evidence type="ECO:0000313" key="2">
    <source>
        <dbReference type="Proteomes" id="UP001150581"/>
    </source>
</evidence>
<organism evidence="1 2">
    <name type="scientific">Kickxella alabastrina</name>
    <dbReference type="NCBI Taxonomy" id="61397"/>
    <lineage>
        <taxon>Eukaryota</taxon>
        <taxon>Fungi</taxon>
        <taxon>Fungi incertae sedis</taxon>
        <taxon>Zoopagomycota</taxon>
        <taxon>Kickxellomycotina</taxon>
        <taxon>Kickxellomycetes</taxon>
        <taxon>Kickxellales</taxon>
        <taxon>Kickxellaceae</taxon>
        <taxon>Kickxella</taxon>
    </lineage>
</organism>
<proteinExistence type="predicted"/>
<name>A0ACC1IJM6_9FUNG</name>
<dbReference type="Proteomes" id="UP001150581">
    <property type="component" value="Unassembled WGS sequence"/>
</dbReference>
<gene>
    <name evidence="1" type="ORF">LPJ66_006577</name>
</gene>
<protein>
    <submittedName>
        <fullName evidence="1">Uncharacterized protein</fullName>
    </submittedName>
</protein>
<dbReference type="EMBL" id="JANBPG010001058">
    <property type="protein sequence ID" value="KAJ1892051.1"/>
    <property type="molecule type" value="Genomic_DNA"/>
</dbReference>
<accession>A0ACC1IJM6</accession>